<protein>
    <submittedName>
        <fullName evidence="1">Fimbrial outer membrane usher protein</fullName>
    </submittedName>
</protein>
<dbReference type="InterPro" id="IPR000015">
    <property type="entry name" value="Fimb_usher"/>
</dbReference>
<organism evidence="1 2">
    <name type="scientific">Escherichia coli</name>
    <dbReference type="NCBI Taxonomy" id="562"/>
    <lineage>
        <taxon>Bacteria</taxon>
        <taxon>Pseudomonadati</taxon>
        <taxon>Pseudomonadota</taxon>
        <taxon>Gammaproteobacteria</taxon>
        <taxon>Enterobacterales</taxon>
        <taxon>Enterobacteriaceae</taxon>
        <taxon>Escherichia</taxon>
    </lineage>
</organism>
<gene>
    <name evidence="1" type="primary">sfmD_2</name>
    <name evidence="1" type="ORF">NCTC8009_06775</name>
</gene>
<dbReference type="GO" id="GO:0015473">
    <property type="term" value="F:fimbrial usher porin activity"/>
    <property type="evidence" value="ECO:0007669"/>
    <property type="project" value="InterPro"/>
</dbReference>
<dbReference type="Proteomes" id="UP000250991">
    <property type="component" value="Unassembled WGS sequence"/>
</dbReference>
<dbReference type="GO" id="GO:0009297">
    <property type="term" value="P:pilus assembly"/>
    <property type="evidence" value="ECO:0007669"/>
    <property type="project" value="InterPro"/>
</dbReference>
<sequence length="300" mass="33763">MSLDVTHARSQLADDSRHEGDSIRFLYAKSMNTFGTNFQLMGYRYSTQGFYTLDDVAYRRMEGYEYDYDYDGEHRDEPIIVNYHNLRFSRKDRLQLNISQSLNDFGSLYISGTHQKYWNTSDSDTWYQVGYTSSWVGISYSLSFSWNESVGIPDNERIVGLNVSVPFNVLTKRRYTRENALDRAYASFNANRNSNGQNSWLAGVGGTLLEGHNLSYHVSQGDTSNNGYTGSATANWQAAYATLGVGYNYDRDQHDVNWQLSGGVVGHENGITLSQPLGDTNVLIKAPGAGGVRIENQTAF</sequence>
<dbReference type="PANTHER" id="PTHR30451:SF6">
    <property type="entry name" value="OUTER MEMBRANE USHER PROTEIN SFMD"/>
    <property type="match status" value="1"/>
</dbReference>
<dbReference type="InterPro" id="IPR042186">
    <property type="entry name" value="FimD_plug_dom"/>
</dbReference>
<evidence type="ECO:0000313" key="1">
    <source>
        <dbReference type="EMBL" id="SQD06186.1"/>
    </source>
</evidence>
<dbReference type="GO" id="GO:0009279">
    <property type="term" value="C:cell outer membrane"/>
    <property type="evidence" value="ECO:0007669"/>
    <property type="project" value="TreeGrafter"/>
</dbReference>
<dbReference type="PANTHER" id="PTHR30451">
    <property type="entry name" value="OUTER MEMBRANE USHER PROTEIN"/>
    <property type="match status" value="1"/>
</dbReference>
<reference evidence="1 2" key="1">
    <citation type="submission" date="2018-06" db="EMBL/GenBank/DDBJ databases">
        <authorList>
            <consortium name="Pathogen Informatics"/>
            <person name="Doyle S."/>
        </authorList>
    </citation>
    <scope>NUCLEOTIDE SEQUENCE [LARGE SCALE GENOMIC DNA]</scope>
    <source>
        <strain evidence="1 2">NCTC8009</strain>
    </source>
</reference>
<proteinExistence type="predicted"/>
<dbReference type="AlphaFoldDB" id="A0A2X3K2C4"/>
<dbReference type="EMBL" id="UARW01000010">
    <property type="protein sequence ID" value="SQD06186.1"/>
    <property type="molecule type" value="Genomic_DNA"/>
</dbReference>
<dbReference type="Gene3D" id="2.60.40.2610">
    <property type="entry name" value="Outer membrane usher protein FimD, plug domain"/>
    <property type="match status" value="1"/>
</dbReference>
<dbReference type="Pfam" id="PF00577">
    <property type="entry name" value="Usher"/>
    <property type="match status" value="1"/>
</dbReference>
<name>A0A2X3K2C4_ECOLX</name>
<evidence type="ECO:0000313" key="2">
    <source>
        <dbReference type="Proteomes" id="UP000250991"/>
    </source>
</evidence>
<accession>A0A2X3K2C4</accession>